<proteinExistence type="predicted"/>
<reference evidence="2 3" key="1">
    <citation type="submission" date="2020-04" db="EMBL/GenBank/DDBJ databases">
        <authorList>
            <person name="Alioto T."/>
            <person name="Alioto T."/>
            <person name="Gomez Garrido J."/>
        </authorList>
    </citation>
    <scope>NUCLEOTIDE SEQUENCE [LARGE SCALE GENOMIC DNA]</scope>
</reference>
<gene>
    <name evidence="2" type="ORF">CLODIP_2_CD06441</name>
</gene>
<keyword evidence="1" id="KW-0812">Transmembrane</keyword>
<evidence type="ECO:0000313" key="3">
    <source>
        <dbReference type="Proteomes" id="UP000494165"/>
    </source>
</evidence>
<dbReference type="AlphaFoldDB" id="A0A8S1DKQ2"/>
<keyword evidence="1" id="KW-0472">Membrane</keyword>
<sequence>MGSPPGAEDPKWESATKIEVILNPSQLARNSGIRIHEEEVSFVQKFLPWARNALGDFFALFFVCLLWNFAGMFVLLVIRSRAAVFGASVGIVASIILWTSVAQMITKIPHLLPDSGQG</sequence>
<feature type="transmembrane region" description="Helical" evidence="1">
    <location>
        <begin position="57"/>
        <end position="78"/>
    </location>
</feature>
<keyword evidence="3" id="KW-1185">Reference proteome</keyword>
<evidence type="ECO:0000313" key="2">
    <source>
        <dbReference type="EMBL" id="CAB3380737.1"/>
    </source>
</evidence>
<organism evidence="2 3">
    <name type="scientific">Cloeon dipterum</name>
    <dbReference type="NCBI Taxonomy" id="197152"/>
    <lineage>
        <taxon>Eukaryota</taxon>
        <taxon>Metazoa</taxon>
        <taxon>Ecdysozoa</taxon>
        <taxon>Arthropoda</taxon>
        <taxon>Hexapoda</taxon>
        <taxon>Insecta</taxon>
        <taxon>Pterygota</taxon>
        <taxon>Palaeoptera</taxon>
        <taxon>Ephemeroptera</taxon>
        <taxon>Pisciforma</taxon>
        <taxon>Baetidae</taxon>
        <taxon>Cloeon</taxon>
    </lineage>
</organism>
<accession>A0A8S1DKQ2</accession>
<comment type="caution">
    <text evidence="2">The sequence shown here is derived from an EMBL/GenBank/DDBJ whole genome shotgun (WGS) entry which is preliminary data.</text>
</comment>
<keyword evidence="1" id="KW-1133">Transmembrane helix</keyword>
<evidence type="ECO:0000256" key="1">
    <source>
        <dbReference type="SAM" id="Phobius"/>
    </source>
</evidence>
<feature type="transmembrane region" description="Helical" evidence="1">
    <location>
        <begin position="85"/>
        <end position="105"/>
    </location>
</feature>
<protein>
    <submittedName>
        <fullName evidence="2">Uncharacterized protein</fullName>
    </submittedName>
</protein>
<dbReference type="EMBL" id="CADEPI010000215">
    <property type="protein sequence ID" value="CAB3380737.1"/>
    <property type="molecule type" value="Genomic_DNA"/>
</dbReference>
<name>A0A8S1DKQ2_9INSE</name>
<dbReference type="Proteomes" id="UP000494165">
    <property type="component" value="Unassembled WGS sequence"/>
</dbReference>